<protein>
    <submittedName>
        <fullName evidence="1">(salmon louse) hypothetical protein</fullName>
    </submittedName>
</protein>
<name>A0A7R8CCJ3_LEPSM</name>
<proteinExistence type="predicted"/>
<evidence type="ECO:0000313" key="2">
    <source>
        <dbReference type="Proteomes" id="UP000675881"/>
    </source>
</evidence>
<sequence length="600" mass="68509">MSKTLPPHLSALYNKVKLYKSFFSGIQFESKRWGTIPHCELRARMVQRQFGALKEQHFLSSKANGKRVRLIAEKGNKVVCVFDISKRIFCFKEENCVSLFKMSRQPIPPSRIKKKKPFPPSPTKMIYVPSHPNETRILKIQPHPTHKKRKAPPPPPPRQSPNKHNYYPSISPVPSPRDEIKLGYMMHFSAEESNYGHVNDSNEGSNESHLSFKPCPDNDNVDQVIDQEFECVLKDLSDEEEPLSLDIQSGSITHSLERATTPLISNDKYKISTYTESRFEQPTNNVFSKVKLFESQKLLESSVNRTVPTSINYDSPWQEQGSLQNLPLNVVKDKDRKISRNQTTLEKEKPLQTTKIIQHDSPQIESAKCALVKDIKRITEGEVFLSQRNKGAASLLSPREISLRCKPISITKLPVPQEEHWVKDIVVEPTYKRIKDSLSPFNSEDGRQNRVKDIADYINKRNREARASICSEKIVISEKSPGLLCEELYSNNLSACEILNSSVVSKKTGRALTRGKSYYKEENQPRIVVSFGNEFSIPSLSSETDLEKLSRQLQVESICSTAIENRRLRETRNWNNFLKEIGDLSFEFDGNDDSSGDILL</sequence>
<reference evidence="1" key="1">
    <citation type="submission" date="2021-02" db="EMBL/GenBank/DDBJ databases">
        <authorList>
            <person name="Bekaert M."/>
        </authorList>
    </citation>
    <scope>NUCLEOTIDE SEQUENCE</scope>
    <source>
        <strain evidence="1">IoA-00</strain>
    </source>
</reference>
<gene>
    <name evidence="1" type="ORF">LSAA_1005</name>
</gene>
<accession>A0A7R8CCJ3</accession>
<evidence type="ECO:0000313" key="1">
    <source>
        <dbReference type="EMBL" id="CAF2771799.1"/>
    </source>
</evidence>
<organism evidence="1 2">
    <name type="scientific">Lepeophtheirus salmonis</name>
    <name type="common">Salmon louse</name>
    <name type="synonym">Caligus salmonis</name>
    <dbReference type="NCBI Taxonomy" id="72036"/>
    <lineage>
        <taxon>Eukaryota</taxon>
        <taxon>Metazoa</taxon>
        <taxon>Ecdysozoa</taxon>
        <taxon>Arthropoda</taxon>
        <taxon>Crustacea</taxon>
        <taxon>Multicrustacea</taxon>
        <taxon>Hexanauplia</taxon>
        <taxon>Copepoda</taxon>
        <taxon>Siphonostomatoida</taxon>
        <taxon>Caligidae</taxon>
        <taxon>Lepeophtheirus</taxon>
    </lineage>
</organism>
<dbReference type="EMBL" id="HG994580">
    <property type="protein sequence ID" value="CAF2771799.1"/>
    <property type="molecule type" value="Genomic_DNA"/>
</dbReference>
<keyword evidence="2" id="KW-1185">Reference proteome</keyword>
<dbReference type="Proteomes" id="UP000675881">
    <property type="component" value="Chromosome 1"/>
</dbReference>
<dbReference type="AlphaFoldDB" id="A0A7R8CCJ3"/>